<sequence length="378" mass="41841">MNVLSLNAQAIILLTAYFNKGDKPLTIMEYSKFASWLLQHNMKPSDLLELNAREVLEDWDDTKITQDRILSLLARGNAMAISLQKWQNCGIWIITRADPEYPVRLKKRLGQKAPPILYGAGNKKILNTKGVAIIGSRDASSDDLDFTFKLGEKLAQSGYSVVSGAARGIDESSMLGSINADGTTIGVVADALIQKVLSKKYRDAIRNNNLVLISPYYPDARFSAGNAMGRNKYIYVLAESSIVIHSGLKGGTWEGAKENLKNAWVSLFVKKSDDTHAGNQKLLEMGGSELKDLDSLDYLFTANQDVKTAIVSKKEALDKRILELISLEKLTVKEIAQKLEETQNIVKKTIDELLNSGDVEKHPTRPLRFSKTTKLPGL</sequence>
<dbReference type="InterPro" id="IPR003488">
    <property type="entry name" value="DprA"/>
</dbReference>
<evidence type="ECO:0000256" key="1">
    <source>
        <dbReference type="ARBA" id="ARBA00006525"/>
    </source>
</evidence>
<dbReference type="SUPFAM" id="SSF46785">
    <property type="entry name" value="Winged helix' DNA-binding domain"/>
    <property type="match status" value="1"/>
</dbReference>
<dbReference type="InterPro" id="IPR057666">
    <property type="entry name" value="DrpA_SLOG"/>
</dbReference>
<protein>
    <submittedName>
        <fullName evidence="3">DNA-processing protein DprA</fullName>
    </submittedName>
</protein>
<proteinExistence type="inferred from homology"/>
<comment type="similarity">
    <text evidence="1">Belongs to the DprA/Smf family.</text>
</comment>
<evidence type="ECO:0000313" key="4">
    <source>
        <dbReference type="Proteomes" id="UP000326061"/>
    </source>
</evidence>
<dbReference type="KEGG" id="suln:FJR47_04250"/>
<feature type="domain" description="Smf/DprA SLOG" evidence="2">
    <location>
        <begin position="93"/>
        <end position="293"/>
    </location>
</feature>
<dbReference type="RefSeq" id="WP_152299218.1">
    <property type="nucleotide sequence ID" value="NZ_CP041166.1"/>
</dbReference>
<dbReference type="Proteomes" id="UP000326061">
    <property type="component" value="Chromosome"/>
</dbReference>
<dbReference type="Gene3D" id="3.40.50.450">
    <property type="match status" value="1"/>
</dbReference>
<dbReference type="Pfam" id="PF02481">
    <property type="entry name" value="DNA_processg_A"/>
    <property type="match status" value="1"/>
</dbReference>
<dbReference type="PANTHER" id="PTHR43022">
    <property type="entry name" value="PROTEIN SMF"/>
    <property type="match status" value="1"/>
</dbReference>
<organism evidence="3 4">
    <name type="scientific">Sulfurimonas xiamenensis</name>
    <dbReference type="NCBI Taxonomy" id="2590021"/>
    <lineage>
        <taxon>Bacteria</taxon>
        <taxon>Pseudomonadati</taxon>
        <taxon>Campylobacterota</taxon>
        <taxon>Epsilonproteobacteria</taxon>
        <taxon>Campylobacterales</taxon>
        <taxon>Sulfurimonadaceae</taxon>
        <taxon>Sulfurimonas</taxon>
    </lineage>
</organism>
<dbReference type="Gene3D" id="1.10.10.10">
    <property type="entry name" value="Winged helix-like DNA-binding domain superfamily/Winged helix DNA-binding domain"/>
    <property type="match status" value="1"/>
</dbReference>
<dbReference type="PANTHER" id="PTHR43022:SF1">
    <property type="entry name" value="PROTEIN SMF"/>
    <property type="match status" value="1"/>
</dbReference>
<evidence type="ECO:0000259" key="2">
    <source>
        <dbReference type="Pfam" id="PF02481"/>
    </source>
</evidence>
<reference evidence="4" key="1">
    <citation type="submission" date="2019-06" db="EMBL/GenBank/DDBJ databases">
        <title>Sulfurimonas gotlandica sp. nov., a chemoautotrophic and psychrotolerant epsilonproteobacterium isolated from a pelagic redoxcline, and an emended description of the genus Sulfurimonas.</title>
        <authorList>
            <person name="Wang S."/>
            <person name="Jiang L."/>
            <person name="Shao Z."/>
        </authorList>
    </citation>
    <scope>NUCLEOTIDE SEQUENCE [LARGE SCALE GENOMIC DNA]</scope>
    <source>
        <strain evidence="4">1-1N</strain>
    </source>
</reference>
<name>A0AAJ4A3F0_9BACT</name>
<keyword evidence="4" id="KW-1185">Reference proteome</keyword>
<accession>A0AAJ4A3F0</accession>
<dbReference type="GO" id="GO:0009294">
    <property type="term" value="P:DNA-mediated transformation"/>
    <property type="evidence" value="ECO:0007669"/>
    <property type="project" value="InterPro"/>
</dbReference>
<dbReference type="InterPro" id="IPR036390">
    <property type="entry name" value="WH_DNA-bd_sf"/>
</dbReference>
<evidence type="ECO:0000313" key="3">
    <source>
        <dbReference type="EMBL" id="QFR43155.1"/>
    </source>
</evidence>
<dbReference type="InterPro" id="IPR036388">
    <property type="entry name" value="WH-like_DNA-bd_sf"/>
</dbReference>
<gene>
    <name evidence="3" type="ORF">FJR47_04250</name>
</gene>
<dbReference type="SUPFAM" id="SSF102405">
    <property type="entry name" value="MCP/YpsA-like"/>
    <property type="match status" value="1"/>
</dbReference>
<dbReference type="EMBL" id="CP041166">
    <property type="protein sequence ID" value="QFR43155.1"/>
    <property type="molecule type" value="Genomic_DNA"/>
</dbReference>
<dbReference type="AlphaFoldDB" id="A0AAJ4A3F0"/>